<evidence type="ECO:0000313" key="7">
    <source>
        <dbReference type="Proteomes" id="UP000014500"/>
    </source>
</evidence>
<evidence type="ECO:0000256" key="3">
    <source>
        <dbReference type="ARBA" id="ARBA00022741"/>
    </source>
</evidence>
<dbReference type="SUPFAM" id="SSF56059">
    <property type="entry name" value="Glutathione synthetase ATP-binding domain-like"/>
    <property type="match status" value="1"/>
</dbReference>
<reference evidence="7" key="1">
    <citation type="submission" date="2011-05" db="EMBL/GenBank/DDBJ databases">
        <authorList>
            <person name="Richards S.R."/>
            <person name="Qu J."/>
            <person name="Jiang H."/>
            <person name="Jhangiani S.N."/>
            <person name="Agravi P."/>
            <person name="Goodspeed R."/>
            <person name="Gross S."/>
            <person name="Mandapat C."/>
            <person name="Jackson L."/>
            <person name="Mathew T."/>
            <person name="Pu L."/>
            <person name="Thornton R."/>
            <person name="Saada N."/>
            <person name="Wilczek-Boney K.B."/>
            <person name="Lee S."/>
            <person name="Kovar C."/>
            <person name="Wu Y."/>
            <person name="Scherer S.E."/>
            <person name="Worley K.C."/>
            <person name="Muzny D.M."/>
            <person name="Gibbs R."/>
        </authorList>
    </citation>
    <scope>NUCLEOTIDE SEQUENCE</scope>
    <source>
        <strain evidence="7">Brora</strain>
    </source>
</reference>
<dbReference type="EMBL" id="JH431796">
    <property type="status" value="NOT_ANNOTATED_CDS"/>
    <property type="molecule type" value="Genomic_DNA"/>
</dbReference>
<comment type="similarity">
    <text evidence="1">Belongs to the tubulin--tyrosine ligase family.</text>
</comment>
<dbReference type="Proteomes" id="UP000014500">
    <property type="component" value="Unassembled WGS sequence"/>
</dbReference>
<dbReference type="STRING" id="126957.T1J250"/>
<name>T1J250_STRMM</name>
<protein>
    <recommendedName>
        <fullName evidence="5">Tubulin--tyrosine ligase-like protein 9</fullName>
    </recommendedName>
</protein>
<dbReference type="PROSITE" id="PS51221">
    <property type="entry name" value="TTL"/>
    <property type="match status" value="1"/>
</dbReference>
<keyword evidence="4" id="KW-0067">ATP-binding</keyword>
<evidence type="ECO:0000313" key="6">
    <source>
        <dbReference type="EnsemblMetazoa" id="SMAR007626-PA"/>
    </source>
</evidence>
<dbReference type="GO" id="GO:0000226">
    <property type="term" value="P:microtubule cytoskeleton organization"/>
    <property type="evidence" value="ECO:0007669"/>
    <property type="project" value="TreeGrafter"/>
</dbReference>
<dbReference type="PANTHER" id="PTHR12241:SF39">
    <property type="entry name" value="TUBULIN POLYGLUTAMYLASE TTLL9-RELATED"/>
    <property type="match status" value="1"/>
</dbReference>
<dbReference type="PANTHER" id="PTHR12241">
    <property type="entry name" value="TUBULIN POLYGLUTAMYLASE"/>
    <property type="match status" value="1"/>
</dbReference>
<dbReference type="GO" id="GO:0036064">
    <property type="term" value="C:ciliary basal body"/>
    <property type="evidence" value="ECO:0007669"/>
    <property type="project" value="TreeGrafter"/>
</dbReference>
<reference evidence="6" key="2">
    <citation type="submission" date="2015-02" db="UniProtKB">
        <authorList>
            <consortium name="EnsemblMetazoa"/>
        </authorList>
    </citation>
    <scope>IDENTIFICATION</scope>
</reference>
<dbReference type="GO" id="GO:0005524">
    <property type="term" value="F:ATP binding"/>
    <property type="evidence" value="ECO:0007669"/>
    <property type="project" value="UniProtKB-KW"/>
</dbReference>
<sequence>MALRTAAAKKTPLIAQIRSIPAYLAMQTIKSVKSLRQQKSIQRKLNPPGDKVIKYKCHLCNTVNDVFKARGWQETNDDDWDICWCDSYGFKDMFDACYMDDGRKICHFRNHYELTRKNLIMKNLKRLRKLLEKTRSKTEAEKCDICPVTFELPSEYHIFVEEFRKNPGHTWIMKPAAKSQGKGIFLFQKLKDITDWKKNQLDPEKEMPETYVVQRYVANPYLIGGRKFDLRVYVLVTSYNPLKVWLYREGFARFSTIPFSLDSIENMCKHYHTLTTIIFIEFNLCNTLLDIDIHLTNVAVQKTTVNYDPEKGCKWALLKLRTYLAAKHGEDVVYKIIDDIIEVVIKSLQAVQKIMISDKHCFELYGYDILIDQQMKPWLIEVNASPALTASNQEDYSLKFSMLNDVMEVIDFGSKLVGNEKRVGGFDLIWNDGPVYFSTYCDHCKLNRRPPIRNAFLAASSSKGCLNSRTDVFPPTSTPRRVALRKRDPE</sequence>
<proteinExistence type="inferred from homology"/>
<dbReference type="PhylomeDB" id="T1J250"/>
<evidence type="ECO:0000256" key="1">
    <source>
        <dbReference type="ARBA" id="ARBA00006820"/>
    </source>
</evidence>
<organism evidence="6 7">
    <name type="scientific">Strigamia maritima</name>
    <name type="common">European centipede</name>
    <name type="synonym">Geophilus maritimus</name>
    <dbReference type="NCBI Taxonomy" id="126957"/>
    <lineage>
        <taxon>Eukaryota</taxon>
        <taxon>Metazoa</taxon>
        <taxon>Ecdysozoa</taxon>
        <taxon>Arthropoda</taxon>
        <taxon>Myriapoda</taxon>
        <taxon>Chilopoda</taxon>
        <taxon>Pleurostigmophora</taxon>
        <taxon>Geophilomorpha</taxon>
        <taxon>Linotaeniidae</taxon>
        <taxon>Strigamia</taxon>
    </lineage>
</organism>
<dbReference type="HOGENOM" id="CLU_010131_0_1_1"/>
<keyword evidence="2" id="KW-0436">Ligase</keyword>
<dbReference type="AlphaFoldDB" id="T1J250"/>
<accession>T1J250</accession>
<dbReference type="GO" id="GO:0015631">
    <property type="term" value="F:tubulin binding"/>
    <property type="evidence" value="ECO:0007669"/>
    <property type="project" value="TreeGrafter"/>
</dbReference>
<keyword evidence="3" id="KW-0547">Nucleotide-binding</keyword>
<dbReference type="OMA" id="NDITMHL"/>
<dbReference type="Gene3D" id="3.30.470.20">
    <property type="entry name" value="ATP-grasp fold, B domain"/>
    <property type="match status" value="1"/>
</dbReference>
<dbReference type="GO" id="GO:0070740">
    <property type="term" value="F:tubulin-glutamic acid ligase activity"/>
    <property type="evidence" value="ECO:0007669"/>
    <property type="project" value="TreeGrafter"/>
</dbReference>
<dbReference type="EnsemblMetazoa" id="SMAR007626-RA">
    <property type="protein sequence ID" value="SMAR007626-PA"/>
    <property type="gene ID" value="SMAR007626"/>
</dbReference>
<dbReference type="Pfam" id="PF03133">
    <property type="entry name" value="TTL"/>
    <property type="match status" value="2"/>
</dbReference>
<evidence type="ECO:0000256" key="2">
    <source>
        <dbReference type="ARBA" id="ARBA00022598"/>
    </source>
</evidence>
<dbReference type="InterPro" id="IPR004344">
    <property type="entry name" value="TTL/TTLL_fam"/>
</dbReference>
<evidence type="ECO:0000256" key="4">
    <source>
        <dbReference type="ARBA" id="ARBA00022840"/>
    </source>
</evidence>
<keyword evidence="7" id="KW-1185">Reference proteome</keyword>
<evidence type="ECO:0000256" key="5">
    <source>
        <dbReference type="ARBA" id="ARBA00030445"/>
    </source>
</evidence>
<dbReference type="eggNOG" id="KOG2157">
    <property type="taxonomic scope" value="Eukaryota"/>
</dbReference>